<organism evidence="1 2">
    <name type="scientific">Staurois parvus</name>
    <dbReference type="NCBI Taxonomy" id="386267"/>
    <lineage>
        <taxon>Eukaryota</taxon>
        <taxon>Metazoa</taxon>
        <taxon>Chordata</taxon>
        <taxon>Craniata</taxon>
        <taxon>Vertebrata</taxon>
        <taxon>Euteleostomi</taxon>
        <taxon>Amphibia</taxon>
        <taxon>Batrachia</taxon>
        <taxon>Anura</taxon>
        <taxon>Neobatrachia</taxon>
        <taxon>Ranoidea</taxon>
        <taxon>Ranidae</taxon>
        <taxon>Staurois</taxon>
    </lineage>
</organism>
<accession>A0ABN9FKW4</accession>
<evidence type="ECO:0000313" key="1">
    <source>
        <dbReference type="EMBL" id="CAI9597687.1"/>
    </source>
</evidence>
<comment type="caution">
    <text evidence="1">The sequence shown here is derived from an EMBL/GenBank/DDBJ whole genome shotgun (WGS) entry which is preliminary data.</text>
</comment>
<evidence type="ECO:0000313" key="2">
    <source>
        <dbReference type="Proteomes" id="UP001162483"/>
    </source>
</evidence>
<sequence length="67" mass="7779">MEDANCRVSSKKDAAIGLKPTTYKSIVLGHKAVQKTRAHVNEVTGLWPYKLWHFCHYYKMLCTCYLM</sequence>
<keyword evidence="2" id="KW-1185">Reference proteome</keyword>
<dbReference type="EMBL" id="CATNWA010017059">
    <property type="protein sequence ID" value="CAI9597687.1"/>
    <property type="molecule type" value="Genomic_DNA"/>
</dbReference>
<proteinExistence type="predicted"/>
<protein>
    <submittedName>
        <fullName evidence="1">Uncharacterized protein</fullName>
    </submittedName>
</protein>
<reference evidence="1" key="1">
    <citation type="submission" date="2023-05" db="EMBL/GenBank/DDBJ databases">
        <authorList>
            <person name="Stuckert A."/>
        </authorList>
    </citation>
    <scope>NUCLEOTIDE SEQUENCE</scope>
</reference>
<name>A0ABN9FKW4_9NEOB</name>
<dbReference type="Proteomes" id="UP001162483">
    <property type="component" value="Unassembled WGS sequence"/>
</dbReference>
<gene>
    <name evidence="1" type="ORF">SPARVUS_LOCUS12287124</name>
</gene>